<evidence type="ECO:0000313" key="2">
    <source>
        <dbReference type="Proteomes" id="UP001219518"/>
    </source>
</evidence>
<dbReference type="Proteomes" id="UP001219518">
    <property type="component" value="Unassembled WGS sequence"/>
</dbReference>
<keyword evidence="2" id="KW-1185">Reference proteome</keyword>
<evidence type="ECO:0000313" key="1">
    <source>
        <dbReference type="EMBL" id="KAK3929577.1"/>
    </source>
</evidence>
<gene>
    <name evidence="1" type="ORF">KUF71_003584</name>
</gene>
<dbReference type="AlphaFoldDB" id="A0AAE1HX72"/>
<protein>
    <submittedName>
        <fullName evidence="1">Phosphatidylinositol 3-kinase VPS34</fullName>
    </submittedName>
</protein>
<reference evidence="1" key="2">
    <citation type="journal article" date="2023" name="BMC Genomics">
        <title>Pest status, molecular evolution, and epigenetic factors derived from the genome assembly of Frankliniella fusca, a thysanopteran phytovirus vector.</title>
        <authorList>
            <person name="Catto M.A."/>
            <person name="Labadie P.E."/>
            <person name="Jacobson A.L."/>
            <person name="Kennedy G.G."/>
            <person name="Srinivasan R."/>
            <person name="Hunt B.G."/>
        </authorList>
    </citation>
    <scope>NUCLEOTIDE SEQUENCE</scope>
    <source>
        <strain evidence="1">PL_HMW_Pooled</strain>
    </source>
</reference>
<accession>A0AAE1HX72</accession>
<reference evidence="1" key="1">
    <citation type="submission" date="2021-07" db="EMBL/GenBank/DDBJ databases">
        <authorList>
            <person name="Catto M.A."/>
            <person name="Jacobson A."/>
            <person name="Kennedy G."/>
            <person name="Labadie P."/>
            <person name="Hunt B.G."/>
            <person name="Srinivasan R."/>
        </authorList>
    </citation>
    <scope>NUCLEOTIDE SEQUENCE</scope>
    <source>
        <strain evidence="1">PL_HMW_Pooled</strain>
        <tissue evidence="1">Head</tissue>
    </source>
</reference>
<name>A0AAE1HX72_9NEOP</name>
<dbReference type="EMBL" id="JAHWGI010001401">
    <property type="protein sequence ID" value="KAK3929577.1"/>
    <property type="molecule type" value="Genomic_DNA"/>
</dbReference>
<organism evidence="1 2">
    <name type="scientific">Frankliniella fusca</name>
    <dbReference type="NCBI Taxonomy" id="407009"/>
    <lineage>
        <taxon>Eukaryota</taxon>
        <taxon>Metazoa</taxon>
        <taxon>Ecdysozoa</taxon>
        <taxon>Arthropoda</taxon>
        <taxon>Hexapoda</taxon>
        <taxon>Insecta</taxon>
        <taxon>Pterygota</taxon>
        <taxon>Neoptera</taxon>
        <taxon>Paraneoptera</taxon>
        <taxon>Thysanoptera</taxon>
        <taxon>Terebrantia</taxon>
        <taxon>Thripoidea</taxon>
        <taxon>Thripidae</taxon>
        <taxon>Frankliniella</taxon>
    </lineage>
</organism>
<proteinExistence type="predicted"/>
<sequence>MLMRQDSGNIHGSSRMTSVMALEQCVTTKNWRLKSASIKLTAAAEEHIPIILSPLQEMLLCISCIL</sequence>
<comment type="caution">
    <text evidence="1">The sequence shown here is derived from an EMBL/GenBank/DDBJ whole genome shotgun (WGS) entry which is preliminary data.</text>
</comment>